<reference evidence="1" key="1">
    <citation type="submission" date="2018-12" db="EMBL/GenBank/DDBJ databases">
        <authorList>
            <person name="Feng Y."/>
        </authorList>
    </citation>
    <scope>NUCLEOTIDE SEQUENCE</scope>
    <source>
        <strain evidence="1">K230</strain>
        <plasmid evidence="1">pK230_KPC</plasmid>
    </source>
</reference>
<sequence length="246" mass="28006">MCAKDRSHIAVRSQTDSIHSMREMLNISSCPAFIRDSRGEVIHTSPTFDKIFLTSGGTGAFDTPRAPGSWFLDLSLEIKLELMQSELKSFSEGSAVLVKNIWLAGSLWTVFIETFSINEDTYSDKWVFINEDEPIPHPSMEYNDFSIKMQRYIERIQRSAKSDWAIFNLYAVGFSHASISKITGVGVQTSKNTVSKIKKELSFDDRDYIIMSSIYTLSYGKFISNVVSILKDGVNFLLNQKCHRYF</sequence>
<evidence type="ECO:0008006" key="2">
    <source>
        <dbReference type="Google" id="ProtNLM"/>
    </source>
</evidence>
<dbReference type="RefSeq" id="WP_181713591.1">
    <property type="nucleotide sequence ID" value="NZ_MK312246.1"/>
</dbReference>
<accession>A0A6G9HNY8</accession>
<protein>
    <recommendedName>
        <fullName evidence="2">Conjugal transfer protein TrbJ</fullName>
    </recommendedName>
</protein>
<keyword evidence="1" id="KW-0614">Plasmid</keyword>
<evidence type="ECO:0000313" key="1">
    <source>
        <dbReference type="EMBL" id="QIQ11916.1"/>
    </source>
</evidence>
<dbReference type="EMBL" id="MK312246">
    <property type="protein sequence ID" value="QIQ11916.1"/>
    <property type="molecule type" value="Genomic_DNA"/>
</dbReference>
<dbReference type="AlphaFoldDB" id="A0A6G9HNY8"/>
<proteinExistence type="predicted"/>
<dbReference type="Gene3D" id="3.30.450.20">
    <property type="entry name" value="PAS domain"/>
    <property type="match status" value="1"/>
</dbReference>
<name>A0A6G9HNY8_KLEPN</name>
<organism evidence="1">
    <name type="scientific">Klebsiella pneumoniae</name>
    <dbReference type="NCBI Taxonomy" id="573"/>
    <lineage>
        <taxon>Bacteria</taxon>
        <taxon>Pseudomonadati</taxon>
        <taxon>Pseudomonadota</taxon>
        <taxon>Gammaproteobacteria</taxon>
        <taxon>Enterobacterales</taxon>
        <taxon>Enterobacteriaceae</taxon>
        <taxon>Klebsiella/Raoultella group</taxon>
        <taxon>Klebsiella</taxon>
        <taxon>Klebsiella pneumoniae complex</taxon>
    </lineage>
</organism>
<geneLocation type="plasmid" evidence="1">
    <name>pK230_KPC</name>
</geneLocation>